<proteinExistence type="predicted"/>
<protein>
    <submittedName>
        <fullName evidence="1">Uncharacterized protein</fullName>
    </submittedName>
</protein>
<accession>A0A8S5NIV7</accession>
<reference evidence="1" key="1">
    <citation type="journal article" date="2021" name="Proc. Natl. Acad. Sci. U.S.A.">
        <title>A Catalog of Tens of Thousands of Viruses from Human Metagenomes Reveals Hidden Associations with Chronic Diseases.</title>
        <authorList>
            <person name="Tisza M.J."/>
            <person name="Buck C.B."/>
        </authorList>
    </citation>
    <scope>NUCLEOTIDE SEQUENCE</scope>
    <source>
        <strain evidence="1">CttFh17</strain>
    </source>
</reference>
<organism evidence="1">
    <name type="scientific">Siphoviridae sp. cttFh17</name>
    <dbReference type="NCBI Taxonomy" id="2826491"/>
    <lineage>
        <taxon>Viruses</taxon>
        <taxon>Duplodnaviria</taxon>
        <taxon>Heunggongvirae</taxon>
        <taxon>Uroviricota</taxon>
        <taxon>Caudoviricetes</taxon>
    </lineage>
</organism>
<sequence length="137" mass="15917">MWNTTHSKTGWNLGTEDESTEYFTLNGVTCYHDLLTDKYYAFLGITRDRKVEFETREALRKGVETKITTIEKSKEDTRNLNELTDHLIKLLETDDKRFSFEFCAGGTMEIYDKEKEIGYAVHIAPIEYDEDGNAINL</sequence>
<evidence type="ECO:0000313" key="1">
    <source>
        <dbReference type="EMBL" id="DAD94324.1"/>
    </source>
</evidence>
<name>A0A8S5NIV7_9CAUD</name>
<dbReference type="EMBL" id="BK015176">
    <property type="protein sequence ID" value="DAD94324.1"/>
    <property type="molecule type" value="Genomic_DNA"/>
</dbReference>